<comment type="caution">
    <text evidence="8">The sequence shown here is derived from an EMBL/GenBank/DDBJ whole genome shotgun (WGS) entry which is preliminary data.</text>
</comment>
<dbReference type="EMBL" id="JAGRPV010000001">
    <property type="protein sequence ID" value="MDI4647143.1"/>
    <property type="molecule type" value="Genomic_DNA"/>
</dbReference>
<evidence type="ECO:0000313" key="8">
    <source>
        <dbReference type="EMBL" id="MDI4647143.1"/>
    </source>
</evidence>
<sequence>MIGLELSKRWKSRVVLMLLFLIGMLLFNVKSLNAAQPEAYNWQNVRIGGGGFVTGIAIHPTEPDLVYIRTDVGGALRWDPANQKWIPLLNAVPREKYNYYGVDSIALDPSNPEVVYIAAGKYNYVGAPADILKSTDRGATWTPTGFTPRHYGNGSGRDLGERLAVDPNDGQIIYMGTRYDGLWKSTSGASSGSWQQVTSFPTMGADPTGLNFVMFDKSTGSPGNPSQTIYVGVKGTGIYRSTDGGASWTLMAGSPLTPRRAVLAGGGTLYVTYESGVAKYAGGVWTDITPPSTGRYNGITVDPTNSNIVMTAIEDGSNTPAPIYRSTNGGTNWTQVTFVKHQNVPWWTNNWFAANTSTLTIDPHDPKRVWLTDFYGTWRTDDITATPSHWYTYEEGHEEVVTFALRSTPIGAPLLSGHADVDGMRHTSLATYPSTKFGGPSMGDTTSIDFQESNPNFIARVGSTRYASSGGGGYSTNNGATWTAFPNPPGIAGRIAVSAGSETMVWVPQFGSPLYSTDRGLSWTPGTGAPSGTVHDFWVWYQPLASDRVNNNTFYLLERGTWKLFRSTNGGASWSLASTIPVSLSKTPAYFSIKAAPGKAGELWASLDGGGLWRSGNAGDTWTQLPNVQQATLFAFGKNKLGSPDPTVFVYGKVDNTVGIFRSDDFGATWAKIDVLDPAIGDEANTMEGDRQTWGRVYIGTNGNGVYYGDTLMSEGTDTEPPTTPANLTSPSHTSATVNLSWTASTDNTGVAGYNIYNGGTYVGATTTPSSTGYTVSGLTPNTTYSFTVRAKDGAGNLSAASNALSVTTASPPASPTNLTKTSATLTSLSLSWSPPSNLSGVVGYNLYVGSKQVAATSGTTYALTNLLPDRSYSVTVRSFDAAGSTSAASNTLAATTAAGPGSLAFSDDFQDGVADGWTSVNGIWSVVTSGGSKVYRQSSWPTVDSFSTVDASAYTNYSVETNIKLTQNDSDLAAGITARYQDPGNFYYFRVKAGKLQIGKSVNGIITILTAKNYIMTTNVVYSFTAVLNNSTLDLYVNGFKELSVTDTSLISGKIGLYAFKTSVEFDDVKVIHDRDFAPPTAPGNLRLASKSETTADLAWDASTDNIGVTQYEVYQGSTLIGTAASNAYSATGLTANTAYTFSVKAKDAAGNVSAASAALNVTTDPYLYQAKKTIAAITVNGTLDEAGWSASAFKQIKKAIVGTPNNTAQFSTLWDNNYLYVGVKVIDGNLYNTSTLPYYDDSVEVYIDSNNNKGTTYDSYDQQYVKSWNDSALWLQRTMPNGVLHAWAPIPGGYSVELAIPWSSLGLTPTAGLTVGFDVANNDTDTGAARESQLMWAGTNDNWANTSAFGSLQLSSVSIGDTQPPTAPANLTAPSHTDRTATLSWTASTDNVGVTGYNVYNGASLVASVASTTYTVTGLTPGTSYSFSVKAKDAEDNVSAASNTVNVTMDASYTLLSVAKTNAAIQIDGSLGETAWAITKEVGKNVSGTSNNTTKFGVLWDDNYLYVGISVLDANLYNNSAEPYSDDSVEIYIDGDHNKGTTYDSYDRQFIKGWNDSALFEARSFTSGVQHAWTTITGGYSVELAIPWTSLGITPSAGMIIGFDVANNDEDDGNGRQSQTVWAGESTNWTNTSAFGELKLSAP</sequence>
<dbReference type="PANTHER" id="PTHR43739:SF2">
    <property type="entry name" value="OLIGOXYLOGLUCAN-REDUCING END-SPECIFIC XYLOGLUCANASE-RELATED"/>
    <property type="match status" value="1"/>
</dbReference>
<dbReference type="CDD" id="cd15482">
    <property type="entry name" value="Sialidase_non-viral"/>
    <property type="match status" value="2"/>
</dbReference>
<dbReference type="InterPro" id="IPR015943">
    <property type="entry name" value="WD40/YVTN_repeat-like_dom_sf"/>
</dbReference>
<dbReference type="Gene3D" id="2.130.10.10">
    <property type="entry name" value="YVTN repeat-like/Quinoprotein amine dehydrogenase"/>
    <property type="match status" value="2"/>
</dbReference>
<dbReference type="SUPFAM" id="SSF49265">
    <property type="entry name" value="Fibronectin type III"/>
    <property type="match status" value="2"/>
</dbReference>
<dbReference type="InterPro" id="IPR036116">
    <property type="entry name" value="FN3_sf"/>
</dbReference>
<dbReference type="InterPro" id="IPR013783">
    <property type="entry name" value="Ig-like_fold"/>
</dbReference>
<evidence type="ECO:0000256" key="6">
    <source>
        <dbReference type="ARBA" id="ARBA00037986"/>
    </source>
</evidence>
<evidence type="ECO:0000259" key="7">
    <source>
        <dbReference type="PROSITE" id="PS50853"/>
    </source>
</evidence>
<dbReference type="Proteomes" id="UP001161691">
    <property type="component" value="Unassembled WGS sequence"/>
</dbReference>
<organism evidence="8 9">
    <name type="scientific">Cohnella hashimotonis</name>
    <dbReference type="NCBI Taxonomy" id="2826895"/>
    <lineage>
        <taxon>Bacteria</taxon>
        <taxon>Bacillati</taxon>
        <taxon>Bacillota</taxon>
        <taxon>Bacilli</taxon>
        <taxon>Bacillales</taxon>
        <taxon>Paenibacillaceae</taxon>
        <taxon>Cohnella</taxon>
    </lineage>
</organism>
<evidence type="ECO:0000256" key="4">
    <source>
        <dbReference type="ARBA" id="ARBA00023295"/>
    </source>
</evidence>
<dbReference type="SUPFAM" id="SSF49344">
    <property type="entry name" value="CBD9-like"/>
    <property type="match status" value="2"/>
</dbReference>
<proteinExistence type="inferred from homology"/>
<feature type="domain" description="Fibronectin type-III" evidence="7">
    <location>
        <begin position="1369"/>
        <end position="1454"/>
    </location>
</feature>
<dbReference type="InterPro" id="IPR003961">
    <property type="entry name" value="FN3_dom"/>
</dbReference>
<keyword evidence="5" id="KW-0624">Polysaccharide degradation</keyword>
<evidence type="ECO:0000256" key="3">
    <source>
        <dbReference type="ARBA" id="ARBA00023277"/>
    </source>
</evidence>
<feature type="domain" description="Fibronectin type-III" evidence="7">
    <location>
        <begin position="724"/>
        <end position="812"/>
    </location>
</feature>
<dbReference type="CDD" id="cd00063">
    <property type="entry name" value="FN3"/>
    <property type="match status" value="3"/>
</dbReference>
<dbReference type="PANTHER" id="PTHR43739">
    <property type="entry name" value="XYLOGLUCANASE (EUROFUNG)"/>
    <property type="match status" value="1"/>
</dbReference>
<dbReference type="Gene3D" id="2.60.40.1190">
    <property type="match status" value="2"/>
</dbReference>
<gene>
    <name evidence="8" type="ORF">KB449_19365</name>
</gene>
<keyword evidence="1" id="KW-0732">Signal</keyword>
<dbReference type="Gene3D" id="2.60.120.560">
    <property type="entry name" value="Exo-inulinase, domain 1"/>
    <property type="match status" value="1"/>
</dbReference>
<feature type="domain" description="Fibronectin type-III" evidence="7">
    <location>
        <begin position="1083"/>
        <end position="1168"/>
    </location>
</feature>
<keyword evidence="9" id="KW-1185">Reference proteome</keyword>
<dbReference type="RefSeq" id="WP_282909936.1">
    <property type="nucleotide sequence ID" value="NZ_JAGRPV010000001.1"/>
</dbReference>
<dbReference type="InterPro" id="IPR010502">
    <property type="entry name" value="Carb-bd_dom_fam9"/>
</dbReference>
<protein>
    <submittedName>
        <fullName evidence="8">Sugar-binding protein</fullName>
    </submittedName>
</protein>
<dbReference type="SUPFAM" id="SSF110296">
    <property type="entry name" value="Oligoxyloglucan reducing end-specific cellobiohydrolase"/>
    <property type="match status" value="2"/>
</dbReference>
<evidence type="ECO:0000256" key="2">
    <source>
        <dbReference type="ARBA" id="ARBA00022801"/>
    </source>
</evidence>
<dbReference type="InterPro" id="IPR052025">
    <property type="entry name" value="Xyloglucanase_GH74"/>
</dbReference>
<keyword evidence="2" id="KW-0378">Hydrolase</keyword>
<dbReference type="Pfam" id="PF00041">
    <property type="entry name" value="fn3"/>
    <property type="match status" value="4"/>
</dbReference>
<dbReference type="Pfam" id="PF06452">
    <property type="entry name" value="CBM9_1"/>
    <property type="match status" value="2"/>
</dbReference>
<dbReference type="Gene3D" id="2.60.40.10">
    <property type="entry name" value="Immunoglobulins"/>
    <property type="match status" value="4"/>
</dbReference>
<dbReference type="PROSITE" id="PS50853">
    <property type="entry name" value="FN3"/>
    <property type="match status" value="4"/>
</dbReference>
<feature type="domain" description="Fibronectin type-III" evidence="7">
    <location>
        <begin position="815"/>
        <end position="900"/>
    </location>
</feature>
<evidence type="ECO:0000256" key="1">
    <source>
        <dbReference type="ARBA" id="ARBA00022729"/>
    </source>
</evidence>
<evidence type="ECO:0000313" key="9">
    <source>
        <dbReference type="Proteomes" id="UP001161691"/>
    </source>
</evidence>
<keyword evidence="4" id="KW-0326">Glycosidase</keyword>
<dbReference type="SMART" id="SM00060">
    <property type="entry name" value="FN3"/>
    <property type="match status" value="4"/>
</dbReference>
<comment type="similarity">
    <text evidence="6">Belongs to the glycosyl hydrolase 74 family.</text>
</comment>
<evidence type="ECO:0000256" key="5">
    <source>
        <dbReference type="ARBA" id="ARBA00023326"/>
    </source>
</evidence>
<accession>A0ABT6TJX3</accession>
<reference evidence="8" key="1">
    <citation type="submission" date="2023-04" db="EMBL/GenBank/DDBJ databases">
        <title>Comparative genomic analysis of Cohnella hashimotonis sp. nov., isolated from the International Space Station.</title>
        <authorList>
            <person name="Venkateswaran K."/>
            <person name="Simpson A."/>
        </authorList>
    </citation>
    <scope>NUCLEOTIDE SEQUENCE</scope>
    <source>
        <strain evidence="8">F6_2S_P_1</strain>
    </source>
</reference>
<name>A0ABT6TJX3_9BACL</name>
<dbReference type="CDD" id="cd09619">
    <property type="entry name" value="CBM9_like_4"/>
    <property type="match status" value="2"/>
</dbReference>
<keyword evidence="3" id="KW-0119">Carbohydrate metabolism</keyword>